<comment type="caution">
    <text evidence="5">The sequence shown here is derived from an EMBL/GenBank/DDBJ whole genome shotgun (WGS) entry which is preliminary data.</text>
</comment>
<dbReference type="GO" id="GO:0005576">
    <property type="term" value="C:extracellular region"/>
    <property type="evidence" value="ECO:0007669"/>
    <property type="project" value="UniProtKB-SubCell"/>
</dbReference>
<dbReference type="Pfam" id="PF17892">
    <property type="entry name" value="Cadherin_5"/>
    <property type="match status" value="1"/>
</dbReference>
<dbReference type="PANTHER" id="PTHR38340:SF1">
    <property type="entry name" value="S-LAYER PROTEIN"/>
    <property type="match status" value="1"/>
</dbReference>
<evidence type="ECO:0000259" key="4">
    <source>
        <dbReference type="Pfam" id="PF17892"/>
    </source>
</evidence>
<dbReference type="PROSITE" id="PS00330">
    <property type="entry name" value="HEMOLYSIN_CALCIUM"/>
    <property type="match status" value="1"/>
</dbReference>
<feature type="domain" description="Cadherin-like" evidence="4">
    <location>
        <begin position="225"/>
        <end position="294"/>
    </location>
</feature>
<sequence>MIDVKGTKTVTPGTTESYEHYVLKNEDKRSSAPAFFTVLLTGLALYLKSAFPSLARAEPAEPEDAAGEPTPTAPEVVPSSAPDPGPVAEGFFLEADGPKRSGERSFAYREPNDFMPSDLPAFEFQNLKLPSFELLKRMGGITVSFPAANDNAWTAKGGANTASGGSDHPGGFAPGRENAAATPGGDDLIEDEAADERNPDGKAANRACRTSGPIYLLDVYGCAMTVIGLADLLRGAWDPDGDALKVQNITVSSGDITQTADGWLFDPSTLGPVTISYQITDGEFSVAQTAMFNVLTRPPVVGTAGDDVMLGTDCADNIDGRDGDDNIDSRSGSDTVFGGAGSDHIVAGSGNDVVFAGIGNDIVLGGAGDDQLWGGDGDDRLFGDAGRDIIFGEAGNDTISGGDDDDMLFGGGGEDVVAGEGGNDLLAGDDGDDRLDGGDGNDIVFGEAGSDVIDGSEGDDFLAGGAGEDVVRGGDGNDMVAGDADLAADTYDGGQGVDMLDYSASLMSLVVDLAAASASGGEIGNDRITNFEVVKGGEGNDTITGGSDDDTLIGNGGDDCVSDGQGADNVNAGAGNDLVLAAADSSDDCYRGEAGFDTLDYSDAAHGVLIDLASGIATGFDVGRDVIDGFEQFIGGSGDDAVLVSTAAVVLSGGEGADTFNFQIPKGSSGAEVIHQILDFMVGDRIEMSKYQIFEEVLDSLEDRFEDAYGEDAKADVLPIRVRHQGTGELEETLVEVDMDQDDHFEMTINLSGHHLLMIVENA</sequence>
<evidence type="ECO:0000256" key="3">
    <source>
        <dbReference type="SAM" id="MobiDB-lite"/>
    </source>
</evidence>
<dbReference type="Proteomes" id="UP000068164">
    <property type="component" value="Unassembled WGS sequence"/>
</dbReference>
<dbReference type="InterPro" id="IPR018511">
    <property type="entry name" value="Hemolysin-typ_Ca-bd_CS"/>
</dbReference>
<dbReference type="InterPro" id="IPR041690">
    <property type="entry name" value="Cadherin_5"/>
</dbReference>
<dbReference type="OrthoDB" id="7738102at2"/>
<gene>
    <name evidence="5" type="ORF">AS026_32545</name>
</gene>
<evidence type="ECO:0000313" key="5">
    <source>
        <dbReference type="EMBL" id="KWV56942.1"/>
    </source>
</evidence>
<dbReference type="GO" id="GO:0005509">
    <property type="term" value="F:calcium ion binding"/>
    <property type="evidence" value="ECO:0007669"/>
    <property type="project" value="InterPro"/>
</dbReference>
<proteinExistence type="predicted"/>
<protein>
    <recommendedName>
        <fullName evidence="4">Cadherin-like domain-containing protein</fullName>
    </recommendedName>
</protein>
<accession>A0A125Q9C8</accession>
<comment type="subcellular location">
    <subcellularLocation>
        <location evidence="1">Secreted</location>
    </subcellularLocation>
</comment>
<dbReference type="PANTHER" id="PTHR38340">
    <property type="entry name" value="S-LAYER PROTEIN"/>
    <property type="match status" value="1"/>
</dbReference>
<dbReference type="InterPro" id="IPR050557">
    <property type="entry name" value="RTX_toxin/Mannuronan_C5-epim"/>
</dbReference>
<feature type="region of interest" description="Disordered" evidence="3">
    <location>
        <begin position="419"/>
        <end position="438"/>
    </location>
</feature>
<keyword evidence="2" id="KW-0964">Secreted</keyword>
<evidence type="ECO:0000313" key="6">
    <source>
        <dbReference type="Proteomes" id="UP000068164"/>
    </source>
</evidence>
<name>A0A125Q9C8_9HYPH</name>
<keyword evidence="6" id="KW-1185">Reference proteome</keyword>
<dbReference type="Pfam" id="PF00353">
    <property type="entry name" value="HemolysinCabind"/>
    <property type="match status" value="7"/>
</dbReference>
<evidence type="ECO:0000256" key="1">
    <source>
        <dbReference type="ARBA" id="ARBA00004613"/>
    </source>
</evidence>
<dbReference type="AlphaFoldDB" id="A0A125Q9C8"/>
<dbReference type="EMBL" id="LNCD01000033">
    <property type="protein sequence ID" value="KWV56942.1"/>
    <property type="molecule type" value="Genomic_DNA"/>
</dbReference>
<organism evidence="5 6">
    <name type="scientific">Rhizobium altiplani</name>
    <dbReference type="NCBI Taxonomy" id="1864509"/>
    <lineage>
        <taxon>Bacteria</taxon>
        <taxon>Pseudomonadati</taxon>
        <taxon>Pseudomonadota</taxon>
        <taxon>Alphaproteobacteria</taxon>
        <taxon>Hyphomicrobiales</taxon>
        <taxon>Rhizobiaceae</taxon>
        <taxon>Rhizobium/Agrobacterium group</taxon>
        <taxon>Rhizobium</taxon>
    </lineage>
</organism>
<dbReference type="SUPFAM" id="SSF51120">
    <property type="entry name" value="beta-Roll"/>
    <property type="match status" value="4"/>
</dbReference>
<dbReference type="RefSeq" id="WP_062369030.1">
    <property type="nucleotide sequence ID" value="NZ_LNCD01000033.1"/>
</dbReference>
<reference evidence="5 6" key="1">
    <citation type="submission" date="2015-11" db="EMBL/GenBank/DDBJ databases">
        <title>Draft Genome Sequence of the Strain BR 10423 (Rhizobium sp.) isolated from nodules of Mimosa pudica.</title>
        <authorList>
            <person name="Barauna A.C."/>
            <person name="Zilli J.E."/>
            <person name="Simoes-Araujo J.L."/>
            <person name="Reis V.M."/>
            <person name="James E.K."/>
            <person name="Reis F.B.Jr."/>
            <person name="Rouws L.F."/>
            <person name="Passos S.R."/>
            <person name="Gois S.R."/>
        </authorList>
    </citation>
    <scope>NUCLEOTIDE SEQUENCE [LARGE SCALE GENOMIC DNA]</scope>
    <source>
        <strain evidence="5 6">BR10423</strain>
    </source>
</reference>
<dbReference type="InterPro" id="IPR011049">
    <property type="entry name" value="Serralysin-like_metalloprot_C"/>
</dbReference>
<feature type="region of interest" description="Disordered" evidence="3">
    <location>
        <begin position="57"/>
        <end position="88"/>
    </location>
</feature>
<dbReference type="Gene3D" id="2.150.10.10">
    <property type="entry name" value="Serralysin-like metalloprotease, C-terminal"/>
    <property type="match status" value="5"/>
</dbReference>
<evidence type="ECO:0000256" key="2">
    <source>
        <dbReference type="ARBA" id="ARBA00022525"/>
    </source>
</evidence>
<dbReference type="InterPro" id="IPR001343">
    <property type="entry name" value="Hemolysn_Ca-bd"/>
</dbReference>
<dbReference type="PRINTS" id="PR00313">
    <property type="entry name" value="CABNDNGRPT"/>
</dbReference>
<feature type="region of interest" description="Disordered" evidence="3">
    <location>
        <begin position="156"/>
        <end position="205"/>
    </location>
</feature>